<dbReference type="Pfam" id="PF08447">
    <property type="entry name" value="PAS_3"/>
    <property type="match status" value="1"/>
</dbReference>
<reference evidence="3" key="1">
    <citation type="submission" date="2017-02" db="EMBL/GenBank/DDBJ databases">
        <title>Comparative genomics and description of representatives of a novel lineage of planctomycetes thriving in anoxic sediments.</title>
        <authorList>
            <person name="Spring S."/>
            <person name="Bunk B."/>
            <person name="Sproer C."/>
        </authorList>
    </citation>
    <scope>NUCLEOTIDE SEQUENCE [LARGE SCALE GENOMIC DNA]</scope>
    <source>
        <strain evidence="3">ST-NAGAB-D1</strain>
    </source>
</reference>
<dbReference type="InterPro" id="IPR035965">
    <property type="entry name" value="PAS-like_dom_sf"/>
</dbReference>
<accession>A0A1U9NM33</accession>
<proteinExistence type="predicted"/>
<dbReference type="Gene3D" id="3.30.450.20">
    <property type="entry name" value="PAS domain"/>
    <property type="match status" value="1"/>
</dbReference>
<dbReference type="InterPro" id="IPR013655">
    <property type="entry name" value="PAS_fold_3"/>
</dbReference>
<feature type="domain" description="PAS fold-3" evidence="1">
    <location>
        <begin position="20"/>
        <end position="94"/>
    </location>
</feature>
<organism evidence="2 3">
    <name type="scientific">Anaerohalosphaera lusitana</name>
    <dbReference type="NCBI Taxonomy" id="1936003"/>
    <lineage>
        <taxon>Bacteria</taxon>
        <taxon>Pseudomonadati</taxon>
        <taxon>Planctomycetota</taxon>
        <taxon>Phycisphaerae</taxon>
        <taxon>Sedimentisphaerales</taxon>
        <taxon>Anaerohalosphaeraceae</taxon>
        <taxon>Anaerohalosphaera</taxon>
    </lineage>
</organism>
<dbReference type="KEGG" id="alus:STSP2_02169"/>
<name>A0A1U9NM33_9BACT</name>
<dbReference type="STRING" id="1936003.STSP2_02169"/>
<dbReference type="AlphaFoldDB" id="A0A1U9NM33"/>
<sequence>MIDSISCVLAVDLKTYAFRHAAPEVKLLTGYDAAHLKGQGPGWFYSLMHPADADRLNAQYDTQTCKSETLPCIKYRLRCADGRYKWLHEDRAIIPAAADKNRPDLLVCRLSKHRHKASTPWNTALTVPQ</sequence>
<dbReference type="OrthoDB" id="9767435at2"/>
<keyword evidence="3" id="KW-1185">Reference proteome</keyword>
<dbReference type="Proteomes" id="UP000189674">
    <property type="component" value="Chromosome"/>
</dbReference>
<dbReference type="EMBL" id="CP019791">
    <property type="protein sequence ID" value="AQT68991.1"/>
    <property type="molecule type" value="Genomic_DNA"/>
</dbReference>
<dbReference type="RefSeq" id="WP_146662442.1">
    <property type="nucleotide sequence ID" value="NZ_CP019791.1"/>
</dbReference>
<dbReference type="CDD" id="cd00130">
    <property type="entry name" value="PAS"/>
    <property type="match status" value="1"/>
</dbReference>
<evidence type="ECO:0000259" key="1">
    <source>
        <dbReference type="Pfam" id="PF08447"/>
    </source>
</evidence>
<evidence type="ECO:0000313" key="3">
    <source>
        <dbReference type="Proteomes" id="UP000189674"/>
    </source>
</evidence>
<dbReference type="SUPFAM" id="SSF55785">
    <property type="entry name" value="PYP-like sensor domain (PAS domain)"/>
    <property type="match status" value="1"/>
</dbReference>
<evidence type="ECO:0000313" key="2">
    <source>
        <dbReference type="EMBL" id="AQT68991.1"/>
    </source>
</evidence>
<gene>
    <name evidence="2" type="ORF">STSP2_02169</name>
</gene>
<protein>
    <submittedName>
        <fullName evidence="2">PAS fold protein</fullName>
    </submittedName>
</protein>
<dbReference type="InterPro" id="IPR000014">
    <property type="entry name" value="PAS"/>
</dbReference>